<comment type="caution">
    <text evidence="1">The sequence shown here is derived from an EMBL/GenBank/DDBJ whole genome shotgun (WGS) entry which is preliminary data.</text>
</comment>
<protein>
    <recommendedName>
        <fullName evidence="3">Transposase</fullName>
    </recommendedName>
</protein>
<evidence type="ECO:0000313" key="2">
    <source>
        <dbReference type="Proteomes" id="UP000070467"/>
    </source>
</evidence>
<name>A0ABR5TKD3_9BACL</name>
<sequence>MYKEQEKFKYLNPDVEDIRYFLEEYKPKSADPNITCFKELTMQGYQIKSKSFSEIMDNYFQEWIPVRSSKTKRISPSGVSIPVKLYYEKKTENETDFIEVDKNLLPEEWKKENQLEIDTANQVKIQM</sequence>
<reference evidence="1 2" key="1">
    <citation type="submission" date="2016-01" db="EMBL/GenBank/DDBJ databases">
        <authorList>
            <person name="Mitreva M."/>
            <person name="Pepin K.H."/>
            <person name="Mihindukulasuriya K.A."/>
            <person name="Fulton R."/>
            <person name="Fronick C."/>
            <person name="O'Laughlin M."/>
            <person name="Miner T."/>
            <person name="Herter B."/>
            <person name="Rosa B.A."/>
            <person name="Cordes M."/>
            <person name="Tomlinson C."/>
            <person name="Wollam A."/>
            <person name="Palsikar V.B."/>
            <person name="Mardis E.R."/>
            <person name="Wilson R.K."/>
        </authorList>
    </citation>
    <scope>NUCLEOTIDE SEQUENCE [LARGE SCALE GENOMIC DNA]</scope>
    <source>
        <strain evidence="1 2">KA00071</strain>
    </source>
</reference>
<accession>A0ABR5TKD3</accession>
<dbReference type="RefSeq" id="WP_232297384.1">
    <property type="nucleotide sequence ID" value="NZ_KQ959911.1"/>
</dbReference>
<dbReference type="Proteomes" id="UP000070467">
    <property type="component" value="Unassembled WGS sequence"/>
</dbReference>
<dbReference type="EMBL" id="LSDB01000075">
    <property type="protein sequence ID" value="KXB55141.1"/>
    <property type="molecule type" value="Genomic_DNA"/>
</dbReference>
<gene>
    <name evidence="1" type="ORF">HMPREF1871_01205</name>
</gene>
<organism evidence="1 2">
    <name type="scientific">Gemelliphila asaccharolytica</name>
    <dbReference type="NCBI Taxonomy" id="502393"/>
    <lineage>
        <taxon>Bacteria</taxon>
        <taxon>Bacillati</taxon>
        <taxon>Bacillota</taxon>
        <taxon>Bacilli</taxon>
        <taxon>Bacillales</taxon>
        <taxon>Gemellaceae</taxon>
        <taxon>Gemelliphila</taxon>
    </lineage>
</organism>
<evidence type="ECO:0000313" key="1">
    <source>
        <dbReference type="EMBL" id="KXB55141.1"/>
    </source>
</evidence>
<keyword evidence="2" id="KW-1185">Reference proteome</keyword>
<evidence type="ECO:0008006" key="3">
    <source>
        <dbReference type="Google" id="ProtNLM"/>
    </source>
</evidence>
<proteinExistence type="predicted"/>